<evidence type="ECO:0000313" key="1">
    <source>
        <dbReference type="EMBL" id="ARF10418.1"/>
    </source>
</evidence>
<reference evidence="1" key="1">
    <citation type="journal article" date="2017" name="Science">
        <title>Giant viruses with an expanded complement of translation system components.</title>
        <authorList>
            <person name="Schulz F."/>
            <person name="Yutin N."/>
            <person name="Ivanova N.N."/>
            <person name="Ortega D.R."/>
            <person name="Lee T.K."/>
            <person name="Vierheilig J."/>
            <person name="Daims H."/>
            <person name="Horn M."/>
            <person name="Wagner M."/>
            <person name="Jensen G.J."/>
            <person name="Kyrpides N.C."/>
            <person name="Koonin E.V."/>
            <person name="Woyke T."/>
        </authorList>
    </citation>
    <scope>NUCLEOTIDE SEQUENCE</scope>
    <source>
        <strain evidence="1">HKV1</strain>
    </source>
</reference>
<sequence length="177" mass="20380">MNSNILDLEVINCDDHVYAQFKEKKSDVCYKSLEDIPDNYDLLIIQDNLGWLRAKRSINYRNLCSINYNNVSEKILVKRISPFNEIVSLDCSYDLIASVYGNSHCVPERYPLIGMQNNIYYDYVDELIKLLPLIVINKEPISEAIQAKLQDLFNIVMIRPGMCILSKKGILIKAANK</sequence>
<protein>
    <submittedName>
        <fullName evidence="1">Uncharacterized protein</fullName>
    </submittedName>
</protein>
<organism evidence="1">
    <name type="scientific">Hokovirus HKV1</name>
    <dbReference type="NCBI Taxonomy" id="1977638"/>
    <lineage>
        <taxon>Viruses</taxon>
        <taxon>Varidnaviria</taxon>
        <taxon>Bamfordvirae</taxon>
        <taxon>Nucleocytoviricota</taxon>
        <taxon>Megaviricetes</taxon>
        <taxon>Imitervirales</taxon>
        <taxon>Mimiviridae</taxon>
        <taxon>Klosneuvirinae</taxon>
        <taxon>Hokovirus</taxon>
    </lineage>
</organism>
<proteinExistence type="predicted"/>
<dbReference type="EMBL" id="KY684103">
    <property type="protein sequence ID" value="ARF10418.1"/>
    <property type="molecule type" value="Genomic_DNA"/>
</dbReference>
<gene>
    <name evidence="1" type="ORF">Hokovirus_1_297</name>
</gene>
<name>A0A1V0SFL3_9VIRU</name>
<accession>A0A1V0SFL3</accession>